<dbReference type="GO" id="GO:0005829">
    <property type="term" value="C:cytosol"/>
    <property type="evidence" value="ECO:0007669"/>
    <property type="project" value="TreeGrafter"/>
</dbReference>
<sequence length="114" mass="12849">MKNNVGGNIARERHNQNMTQEQLSEFSDLTINYLSKIERGTVKQVGANTLYRISKSLGVTMDSLMTGNDIKSSKEFGPNLRQLIKFLDGLDSDQSEEISKKLLEVLKISQKTNK</sequence>
<feature type="domain" description="HTH cro/C1-type" evidence="2">
    <location>
        <begin position="9"/>
        <end position="64"/>
    </location>
</feature>
<keyword evidence="1" id="KW-0238">DNA-binding</keyword>
<dbReference type="PANTHER" id="PTHR46797">
    <property type="entry name" value="HTH-TYPE TRANSCRIPTIONAL REGULATOR"/>
    <property type="match status" value="1"/>
</dbReference>
<reference evidence="3" key="1">
    <citation type="journal article" date="2021" name="PeerJ">
        <title>Extensive microbial diversity within the chicken gut microbiome revealed by metagenomics and culture.</title>
        <authorList>
            <person name="Gilroy R."/>
            <person name="Ravi A."/>
            <person name="Getino M."/>
            <person name="Pursley I."/>
            <person name="Horton D.L."/>
            <person name="Alikhan N.F."/>
            <person name="Baker D."/>
            <person name="Gharbi K."/>
            <person name="Hall N."/>
            <person name="Watson M."/>
            <person name="Adriaenssens E.M."/>
            <person name="Foster-Nyarko E."/>
            <person name="Jarju S."/>
            <person name="Secka A."/>
            <person name="Antonio M."/>
            <person name="Oren A."/>
            <person name="Chaudhuri R.R."/>
            <person name="La Ragione R."/>
            <person name="Hildebrand F."/>
            <person name="Pallen M.J."/>
        </authorList>
    </citation>
    <scope>NUCLEOTIDE SEQUENCE</scope>
    <source>
        <strain evidence="3">3204</strain>
    </source>
</reference>
<comment type="caution">
    <text evidence="3">The sequence shown here is derived from an EMBL/GenBank/DDBJ whole genome shotgun (WGS) entry which is preliminary data.</text>
</comment>
<dbReference type="PANTHER" id="PTHR46797:SF1">
    <property type="entry name" value="METHYLPHOSPHONATE SYNTHASE"/>
    <property type="match status" value="1"/>
</dbReference>
<reference evidence="3" key="2">
    <citation type="submission" date="2021-04" db="EMBL/GenBank/DDBJ databases">
        <authorList>
            <person name="Gilroy R."/>
        </authorList>
    </citation>
    <scope>NUCLEOTIDE SEQUENCE</scope>
    <source>
        <strain evidence="3">3204</strain>
    </source>
</reference>
<dbReference type="InterPro" id="IPR050807">
    <property type="entry name" value="TransReg_Diox_bact_type"/>
</dbReference>
<evidence type="ECO:0000256" key="1">
    <source>
        <dbReference type="ARBA" id="ARBA00023125"/>
    </source>
</evidence>
<dbReference type="CDD" id="cd00093">
    <property type="entry name" value="HTH_XRE"/>
    <property type="match status" value="1"/>
</dbReference>
<evidence type="ECO:0000259" key="2">
    <source>
        <dbReference type="PROSITE" id="PS50943"/>
    </source>
</evidence>
<dbReference type="InterPro" id="IPR010982">
    <property type="entry name" value="Lambda_DNA-bd_dom_sf"/>
</dbReference>
<dbReference type="Pfam" id="PF01381">
    <property type="entry name" value="HTH_3"/>
    <property type="match status" value="1"/>
</dbReference>
<dbReference type="Gene3D" id="1.10.260.40">
    <property type="entry name" value="lambda repressor-like DNA-binding domains"/>
    <property type="match status" value="1"/>
</dbReference>
<dbReference type="AlphaFoldDB" id="A0A9D1ZLE5"/>
<protein>
    <submittedName>
        <fullName evidence="3">Helix-turn-helix domain-containing protein</fullName>
    </submittedName>
</protein>
<proteinExistence type="predicted"/>
<dbReference type="GO" id="GO:0003700">
    <property type="term" value="F:DNA-binding transcription factor activity"/>
    <property type="evidence" value="ECO:0007669"/>
    <property type="project" value="TreeGrafter"/>
</dbReference>
<name>A0A9D1ZLE5_9LACO</name>
<organism evidence="3 4">
    <name type="scientific">Candidatus Companilactobacillus pullicola</name>
    <dbReference type="NCBI Taxonomy" id="2838523"/>
    <lineage>
        <taxon>Bacteria</taxon>
        <taxon>Bacillati</taxon>
        <taxon>Bacillota</taxon>
        <taxon>Bacilli</taxon>
        <taxon>Lactobacillales</taxon>
        <taxon>Lactobacillaceae</taxon>
        <taxon>Companilactobacillus</taxon>
    </lineage>
</organism>
<evidence type="ECO:0000313" key="3">
    <source>
        <dbReference type="EMBL" id="HIY91688.1"/>
    </source>
</evidence>
<dbReference type="PROSITE" id="PS50943">
    <property type="entry name" value="HTH_CROC1"/>
    <property type="match status" value="1"/>
</dbReference>
<gene>
    <name evidence="3" type="ORF">H9820_01935</name>
</gene>
<evidence type="ECO:0000313" key="4">
    <source>
        <dbReference type="Proteomes" id="UP000824013"/>
    </source>
</evidence>
<dbReference type="InterPro" id="IPR001387">
    <property type="entry name" value="Cro/C1-type_HTH"/>
</dbReference>
<dbReference type="Proteomes" id="UP000824013">
    <property type="component" value="Unassembled WGS sequence"/>
</dbReference>
<accession>A0A9D1ZLE5</accession>
<dbReference type="SMART" id="SM00530">
    <property type="entry name" value="HTH_XRE"/>
    <property type="match status" value="1"/>
</dbReference>
<dbReference type="GO" id="GO:0003677">
    <property type="term" value="F:DNA binding"/>
    <property type="evidence" value="ECO:0007669"/>
    <property type="project" value="UniProtKB-KW"/>
</dbReference>
<dbReference type="SUPFAM" id="SSF47413">
    <property type="entry name" value="lambda repressor-like DNA-binding domains"/>
    <property type="match status" value="1"/>
</dbReference>
<dbReference type="EMBL" id="DXCM01000018">
    <property type="protein sequence ID" value="HIY91688.1"/>
    <property type="molecule type" value="Genomic_DNA"/>
</dbReference>